<dbReference type="InParanoid" id="A0A078AG14"/>
<accession>A0A078AG14</accession>
<organism evidence="6 7">
    <name type="scientific">Stylonychia lemnae</name>
    <name type="common">Ciliate</name>
    <dbReference type="NCBI Taxonomy" id="5949"/>
    <lineage>
        <taxon>Eukaryota</taxon>
        <taxon>Sar</taxon>
        <taxon>Alveolata</taxon>
        <taxon>Ciliophora</taxon>
        <taxon>Intramacronucleata</taxon>
        <taxon>Spirotrichea</taxon>
        <taxon>Stichotrichia</taxon>
        <taxon>Sporadotrichida</taxon>
        <taxon>Oxytrichidae</taxon>
        <taxon>Stylonychinae</taxon>
        <taxon>Stylonychia</taxon>
    </lineage>
</organism>
<dbReference type="EMBL" id="CCKQ01009661">
    <property type="protein sequence ID" value="CDW81164.1"/>
    <property type="molecule type" value="Genomic_DNA"/>
</dbReference>
<dbReference type="InterPro" id="IPR036259">
    <property type="entry name" value="MFS_trans_sf"/>
</dbReference>
<evidence type="ECO:0000256" key="4">
    <source>
        <dbReference type="ARBA" id="ARBA00023136"/>
    </source>
</evidence>
<dbReference type="PANTHER" id="PTHR23294:SF0">
    <property type="entry name" value="UNC93-LIKE PROTEIN MFSD11"/>
    <property type="match status" value="1"/>
</dbReference>
<dbReference type="SUPFAM" id="SSF103473">
    <property type="entry name" value="MFS general substrate transporter"/>
    <property type="match status" value="1"/>
</dbReference>
<evidence type="ECO:0000256" key="3">
    <source>
        <dbReference type="ARBA" id="ARBA00022989"/>
    </source>
</evidence>
<dbReference type="OrthoDB" id="5215911at2759"/>
<keyword evidence="7" id="KW-1185">Reference proteome</keyword>
<dbReference type="Gene3D" id="1.20.1250.20">
    <property type="entry name" value="MFS general substrate transporter like domains"/>
    <property type="match status" value="1"/>
</dbReference>
<comment type="subcellular location">
    <subcellularLocation>
        <location evidence="1">Membrane</location>
        <topology evidence="1">Multi-pass membrane protein</topology>
    </subcellularLocation>
</comment>
<dbReference type="InterPro" id="IPR011701">
    <property type="entry name" value="MFS"/>
</dbReference>
<name>A0A078AG14_STYLE</name>
<evidence type="ECO:0000256" key="5">
    <source>
        <dbReference type="SAM" id="Phobius"/>
    </source>
</evidence>
<sequence length="511" mass="57804">MKQDYINLKHATLCSIAFLGLYVAVYSTQNVQSQIYDIDGYKNLGYISNAVAYLGQGLGSIFCVYVMQRVGDVKAMAYSSLLSLPFIICLILPALNTDNKADNNFFFSQSFVTILTIYVSFLNGFGGGINQPASGKYISDCATENTKGFFFAFFWSFYMGSQVIGNIISAFALGYFEQYYYVLIMAIICFCSGMLLFFLKQPEVHHNVLRSVENVTLNAASNQSIDPLNQLMIDAIQAHNTLEEQSLKDNIKSLWGLVTQKRFRLFIPQLCWSGVSIAFYSGNLVELMALTVDDDEQVKFKKSMLAMIAFGAGEVLGCFFIGFFVDKFGSKVASVVNIILVILMTLSTLGYCIAWQYGWQAFLMCFLWGFQDSATNTHSQEILGFEFDNNFEPFSVYNILQCICCATLQIVEISVQTRRDYIIFTVFIGVIGVFCCSTMLFFDFREHKHGNTDQHEQQQLHPNAQAQLTLNDSHQIEEDNQYLLENDQSNQIYNGEQRKHSQDITEVSLED</sequence>
<feature type="transmembrane region" description="Helical" evidence="5">
    <location>
        <begin position="7"/>
        <end position="26"/>
    </location>
</feature>
<keyword evidence="3 5" id="KW-1133">Transmembrane helix</keyword>
<feature type="transmembrane region" description="Helical" evidence="5">
    <location>
        <begin position="149"/>
        <end position="173"/>
    </location>
</feature>
<dbReference type="InterPro" id="IPR051617">
    <property type="entry name" value="UNC-93-like_regulator"/>
</dbReference>
<feature type="transmembrane region" description="Helical" evidence="5">
    <location>
        <begin position="46"/>
        <end position="68"/>
    </location>
</feature>
<evidence type="ECO:0000313" key="7">
    <source>
        <dbReference type="Proteomes" id="UP000039865"/>
    </source>
</evidence>
<proteinExistence type="predicted"/>
<evidence type="ECO:0000256" key="2">
    <source>
        <dbReference type="ARBA" id="ARBA00022692"/>
    </source>
</evidence>
<evidence type="ECO:0000313" key="6">
    <source>
        <dbReference type="EMBL" id="CDW81164.1"/>
    </source>
</evidence>
<dbReference type="Proteomes" id="UP000039865">
    <property type="component" value="Unassembled WGS sequence"/>
</dbReference>
<feature type="transmembrane region" description="Helical" evidence="5">
    <location>
        <begin position="421"/>
        <end position="442"/>
    </location>
</feature>
<dbReference type="AlphaFoldDB" id="A0A078AG14"/>
<dbReference type="PANTHER" id="PTHR23294">
    <property type="entry name" value="ET TRANSLATION PRODUCT-RELATED"/>
    <property type="match status" value="1"/>
</dbReference>
<keyword evidence="2 5" id="KW-0812">Transmembrane</keyword>
<protein>
    <submittedName>
        <fullName evidence="6">Major facilitator superfamily protein</fullName>
    </submittedName>
</protein>
<feature type="transmembrane region" description="Helical" evidence="5">
    <location>
        <begin position="179"/>
        <end position="199"/>
    </location>
</feature>
<feature type="transmembrane region" description="Helical" evidence="5">
    <location>
        <begin position="270"/>
        <end position="292"/>
    </location>
</feature>
<dbReference type="GO" id="GO:0022857">
    <property type="term" value="F:transmembrane transporter activity"/>
    <property type="evidence" value="ECO:0007669"/>
    <property type="project" value="InterPro"/>
</dbReference>
<dbReference type="GO" id="GO:0016020">
    <property type="term" value="C:membrane"/>
    <property type="evidence" value="ECO:0007669"/>
    <property type="project" value="UniProtKB-SubCell"/>
</dbReference>
<feature type="transmembrane region" description="Helical" evidence="5">
    <location>
        <begin position="75"/>
        <end position="95"/>
    </location>
</feature>
<reference evidence="6 7" key="1">
    <citation type="submission" date="2014-06" db="EMBL/GenBank/DDBJ databases">
        <authorList>
            <person name="Swart Estienne"/>
        </authorList>
    </citation>
    <scope>NUCLEOTIDE SEQUENCE [LARGE SCALE GENOMIC DNA]</scope>
    <source>
        <strain evidence="6 7">130c</strain>
    </source>
</reference>
<feature type="transmembrane region" description="Helical" evidence="5">
    <location>
        <begin position="107"/>
        <end position="129"/>
    </location>
</feature>
<keyword evidence="4 5" id="KW-0472">Membrane</keyword>
<dbReference type="Pfam" id="PF07690">
    <property type="entry name" value="MFS_1"/>
    <property type="match status" value="1"/>
</dbReference>
<evidence type="ECO:0000256" key="1">
    <source>
        <dbReference type="ARBA" id="ARBA00004141"/>
    </source>
</evidence>
<gene>
    <name evidence="6" type="primary">Contig15823.g16865</name>
    <name evidence="6" type="ORF">STYLEM_10174</name>
</gene>
<feature type="transmembrane region" description="Helical" evidence="5">
    <location>
        <begin position="304"/>
        <end position="325"/>
    </location>
</feature>
<feature type="transmembrane region" description="Helical" evidence="5">
    <location>
        <begin position="332"/>
        <end position="357"/>
    </location>
</feature>